<keyword evidence="2" id="KW-1185">Reference proteome</keyword>
<protein>
    <submittedName>
        <fullName evidence="3">Uncharacterized protein</fullName>
    </submittedName>
</protein>
<evidence type="ECO:0000313" key="3">
    <source>
        <dbReference type="WBParaSite" id="jg16568"/>
    </source>
</evidence>
<organism evidence="2 3">
    <name type="scientific">Ditylenchus dipsaci</name>
    <dbReference type="NCBI Taxonomy" id="166011"/>
    <lineage>
        <taxon>Eukaryota</taxon>
        <taxon>Metazoa</taxon>
        <taxon>Ecdysozoa</taxon>
        <taxon>Nematoda</taxon>
        <taxon>Chromadorea</taxon>
        <taxon>Rhabditida</taxon>
        <taxon>Tylenchina</taxon>
        <taxon>Tylenchomorpha</taxon>
        <taxon>Sphaerularioidea</taxon>
        <taxon>Anguinidae</taxon>
        <taxon>Anguininae</taxon>
        <taxon>Ditylenchus</taxon>
    </lineage>
</organism>
<evidence type="ECO:0000313" key="2">
    <source>
        <dbReference type="Proteomes" id="UP000887574"/>
    </source>
</evidence>
<proteinExistence type="predicted"/>
<reference evidence="3" key="1">
    <citation type="submission" date="2022-11" db="UniProtKB">
        <authorList>
            <consortium name="WormBaseParasite"/>
        </authorList>
    </citation>
    <scope>IDENTIFICATION</scope>
</reference>
<dbReference type="AlphaFoldDB" id="A0A915D6P3"/>
<feature type="compositionally biased region" description="Polar residues" evidence="1">
    <location>
        <begin position="64"/>
        <end position="77"/>
    </location>
</feature>
<sequence>MSLYLYPNLGIVSVSGVVLKGISVPAHSGGKKFVNLFGNAGPVQLPSTTTTTAAPAPSGPPPANSNDFIDNLLDSTK</sequence>
<name>A0A915D6P3_9BILA</name>
<evidence type="ECO:0000256" key="1">
    <source>
        <dbReference type="SAM" id="MobiDB-lite"/>
    </source>
</evidence>
<dbReference type="Proteomes" id="UP000887574">
    <property type="component" value="Unplaced"/>
</dbReference>
<accession>A0A915D6P3</accession>
<feature type="compositionally biased region" description="Low complexity" evidence="1">
    <location>
        <begin position="46"/>
        <end position="56"/>
    </location>
</feature>
<dbReference type="WBParaSite" id="jg16568">
    <property type="protein sequence ID" value="jg16568"/>
    <property type="gene ID" value="jg16568"/>
</dbReference>
<feature type="region of interest" description="Disordered" evidence="1">
    <location>
        <begin position="44"/>
        <end position="77"/>
    </location>
</feature>